<dbReference type="Gene3D" id="1.20.5.170">
    <property type="match status" value="1"/>
</dbReference>
<feature type="compositionally biased region" description="Low complexity" evidence="6">
    <location>
        <begin position="85"/>
        <end position="96"/>
    </location>
</feature>
<dbReference type="InterPro" id="IPR002112">
    <property type="entry name" value="Leuzip_Jun"/>
</dbReference>
<dbReference type="CDD" id="cd14687">
    <property type="entry name" value="bZIP_ATF2"/>
    <property type="match status" value="1"/>
</dbReference>
<feature type="domain" description="BZIP" evidence="7">
    <location>
        <begin position="123"/>
        <end position="179"/>
    </location>
</feature>
<evidence type="ECO:0000256" key="2">
    <source>
        <dbReference type="ARBA" id="ARBA00023015"/>
    </source>
</evidence>
<keyword evidence="4" id="KW-0804">Transcription</keyword>
<dbReference type="PROSITE" id="PS50217">
    <property type="entry name" value="BZIP"/>
    <property type="match status" value="1"/>
</dbReference>
<accession>A0ABR2IWY2</accession>
<reference evidence="8 9" key="1">
    <citation type="journal article" date="2024" name="IMA Fungus">
        <title>Apiospora arundinis, a panoply of carbohydrate-active enzymes and secondary metabolites.</title>
        <authorList>
            <person name="Sorensen T."/>
            <person name="Petersen C."/>
            <person name="Muurmann A.T."/>
            <person name="Christiansen J.V."/>
            <person name="Brundto M.L."/>
            <person name="Overgaard C.K."/>
            <person name="Boysen A.T."/>
            <person name="Wollenberg R.D."/>
            <person name="Larsen T.O."/>
            <person name="Sorensen J.L."/>
            <person name="Nielsen K.L."/>
            <person name="Sondergaard T.E."/>
        </authorList>
    </citation>
    <scope>NUCLEOTIDE SEQUENCE [LARGE SCALE GENOMIC DNA]</scope>
    <source>
        <strain evidence="8 9">AAU 773</strain>
    </source>
</reference>
<dbReference type="InterPro" id="IPR046347">
    <property type="entry name" value="bZIP_sf"/>
</dbReference>
<comment type="caution">
    <text evidence="8">The sequence shown here is derived from an EMBL/GenBank/DDBJ whole genome shotgun (WGS) entry which is preliminary data.</text>
</comment>
<dbReference type="InterPro" id="IPR051027">
    <property type="entry name" value="bZIP_transcription_factors"/>
</dbReference>
<dbReference type="PANTHER" id="PTHR19304">
    <property type="entry name" value="CYCLIC-AMP RESPONSE ELEMENT BINDING PROTEIN"/>
    <property type="match status" value="1"/>
</dbReference>
<feature type="region of interest" description="Disordered" evidence="6">
    <location>
        <begin position="58"/>
        <end position="140"/>
    </location>
</feature>
<evidence type="ECO:0000313" key="9">
    <source>
        <dbReference type="Proteomes" id="UP001390339"/>
    </source>
</evidence>
<comment type="subcellular location">
    <subcellularLocation>
        <location evidence="1">Nucleus</location>
    </subcellularLocation>
</comment>
<dbReference type="SUPFAM" id="SSF57959">
    <property type="entry name" value="Leucine zipper domain"/>
    <property type="match status" value="1"/>
</dbReference>
<evidence type="ECO:0000313" key="8">
    <source>
        <dbReference type="EMBL" id="KAK8869193.1"/>
    </source>
</evidence>
<feature type="compositionally biased region" description="Polar residues" evidence="6">
    <location>
        <begin position="69"/>
        <end position="80"/>
    </location>
</feature>
<sequence length="199" mass="22020">MIMGICQQISDDLAYELSQSPMGTSCDFLLDPCITSFYQNDPQQFFNFSTEQQDTAIKPEDIGDPQPWESFSSTSKSGTGETLEPVAPSPVRRSSSTAQSVSKKPRRNRGRSGSSGGPTGISREKNRIAASKCRRKKKDEEHILEGRRRMLYAQNSILINSATSLRAEVLSLKHEILRHGTCDFQPINSYIATAATRVG</sequence>
<gene>
    <name evidence="8" type="ORF">PGQ11_007771</name>
</gene>
<evidence type="ECO:0000256" key="1">
    <source>
        <dbReference type="ARBA" id="ARBA00004123"/>
    </source>
</evidence>
<keyword evidence="9" id="KW-1185">Reference proteome</keyword>
<dbReference type="SMART" id="SM00338">
    <property type="entry name" value="BRLZ"/>
    <property type="match status" value="1"/>
</dbReference>
<evidence type="ECO:0000256" key="3">
    <source>
        <dbReference type="ARBA" id="ARBA00023125"/>
    </source>
</evidence>
<keyword evidence="3" id="KW-0238">DNA-binding</keyword>
<dbReference type="PRINTS" id="PR00043">
    <property type="entry name" value="LEUZIPPRJUN"/>
</dbReference>
<organism evidence="8 9">
    <name type="scientific">Apiospora arundinis</name>
    <dbReference type="NCBI Taxonomy" id="335852"/>
    <lineage>
        <taxon>Eukaryota</taxon>
        <taxon>Fungi</taxon>
        <taxon>Dikarya</taxon>
        <taxon>Ascomycota</taxon>
        <taxon>Pezizomycotina</taxon>
        <taxon>Sordariomycetes</taxon>
        <taxon>Xylariomycetidae</taxon>
        <taxon>Amphisphaeriales</taxon>
        <taxon>Apiosporaceae</taxon>
        <taxon>Apiospora</taxon>
    </lineage>
</organism>
<dbReference type="EMBL" id="JAPCWZ010000004">
    <property type="protein sequence ID" value="KAK8869193.1"/>
    <property type="molecule type" value="Genomic_DNA"/>
</dbReference>
<name>A0ABR2IWY2_9PEZI</name>
<protein>
    <submittedName>
        <fullName evidence="8">Bzip transcription factor</fullName>
    </submittedName>
</protein>
<evidence type="ECO:0000256" key="6">
    <source>
        <dbReference type="SAM" id="MobiDB-lite"/>
    </source>
</evidence>
<proteinExistence type="predicted"/>
<keyword evidence="5" id="KW-0539">Nucleus</keyword>
<dbReference type="Proteomes" id="UP001390339">
    <property type="component" value="Unassembled WGS sequence"/>
</dbReference>
<dbReference type="Pfam" id="PF00170">
    <property type="entry name" value="bZIP_1"/>
    <property type="match status" value="1"/>
</dbReference>
<dbReference type="PROSITE" id="PS00036">
    <property type="entry name" value="BZIP_BASIC"/>
    <property type="match status" value="1"/>
</dbReference>
<evidence type="ECO:0000256" key="4">
    <source>
        <dbReference type="ARBA" id="ARBA00023163"/>
    </source>
</evidence>
<evidence type="ECO:0000256" key="5">
    <source>
        <dbReference type="ARBA" id="ARBA00023242"/>
    </source>
</evidence>
<keyword evidence="2" id="KW-0805">Transcription regulation</keyword>
<dbReference type="InterPro" id="IPR004827">
    <property type="entry name" value="bZIP"/>
</dbReference>
<evidence type="ECO:0000259" key="7">
    <source>
        <dbReference type="PROSITE" id="PS50217"/>
    </source>
</evidence>